<gene>
    <name evidence="1" type="ORF">R0G89_08840</name>
    <name evidence="2" type="ORF">R0H03_07010</name>
</gene>
<reference evidence="2" key="1">
    <citation type="journal article" date="2023" name="PeerJ">
        <title>Selection and evaluation of lactic acid bacteria from chicken feces in Thailand as potential probiotics.</title>
        <authorList>
            <person name="Khurajog B."/>
            <person name="Disastra Y."/>
            <person name="Lawwyne L.D."/>
            <person name="Sirichokchatchawan W."/>
            <person name="Niyomtham W."/>
            <person name="Yindee J."/>
            <person name="Hampson D.J."/>
            <person name="Prapasarakul N."/>
        </authorList>
    </citation>
    <scope>NUCLEOTIDE SEQUENCE</scope>
    <source>
        <strain evidence="2">BF14</strain>
        <strain evidence="1">BF9</strain>
    </source>
</reference>
<dbReference type="EMBL" id="JAWJAV010000005">
    <property type="protein sequence ID" value="MDV2621834.1"/>
    <property type="molecule type" value="Genomic_DNA"/>
</dbReference>
<evidence type="ECO:0000313" key="2">
    <source>
        <dbReference type="EMBL" id="MDV2911610.1"/>
    </source>
</evidence>
<dbReference type="AlphaFoldDB" id="A0AAW8YQ67"/>
<comment type="caution">
    <text evidence="2">The sequence shown here is derived from an EMBL/GenBank/DDBJ whole genome shotgun (WGS) entry which is preliminary data.</text>
</comment>
<reference evidence="2" key="2">
    <citation type="submission" date="2023-10" db="EMBL/GenBank/DDBJ databases">
        <authorList>
            <person name="Khurajog B."/>
        </authorList>
    </citation>
    <scope>NUCLEOTIDE SEQUENCE</scope>
    <source>
        <strain evidence="2">BF14</strain>
        <strain evidence="1">BF9</strain>
    </source>
</reference>
<name>A0AAW8YQ67_PEDAC</name>
<dbReference type="GeneID" id="79396079"/>
<dbReference type="Proteomes" id="UP001280415">
    <property type="component" value="Unassembled WGS sequence"/>
</dbReference>
<dbReference type="EMBL" id="JAWJAX010000008">
    <property type="protein sequence ID" value="MDV2911610.1"/>
    <property type="molecule type" value="Genomic_DNA"/>
</dbReference>
<proteinExistence type="predicted"/>
<dbReference type="RefSeq" id="WP_002830842.1">
    <property type="nucleotide sequence ID" value="NZ_BJMF01000009.1"/>
</dbReference>
<protein>
    <submittedName>
        <fullName evidence="2">Uncharacterized protein</fullName>
    </submittedName>
</protein>
<evidence type="ECO:0000313" key="1">
    <source>
        <dbReference type="EMBL" id="MDV2621834.1"/>
    </source>
</evidence>
<accession>A0AAW8YQ67</accession>
<organism evidence="2 3">
    <name type="scientific">Pediococcus acidilactici</name>
    <dbReference type="NCBI Taxonomy" id="1254"/>
    <lineage>
        <taxon>Bacteria</taxon>
        <taxon>Bacillati</taxon>
        <taxon>Bacillota</taxon>
        <taxon>Bacilli</taxon>
        <taxon>Lactobacillales</taxon>
        <taxon>Lactobacillaceae</taxon>
        <taxon>Pediococcus</taxon>
        <taxon>Pediococcus acidilactici group</taxon>
    </lineage>
</organism>
<sequence>MDCNVDEEKLTAEQKAEIERQEELHRAMIKRQLEEFPVKDPF</sequence>
<dbReference type="Proteomes" id="UP001280897">
    <property type="component" value="Unassembled WGS sequence"/>
</dbReference>
<evidence type="ECO:0000313" key="3">
    <source>
        <dbReference type="Proteomes" id="UP001280415"/>
    </source>
</evidence>